<dbReference type="GO" id="GO:0005737">
    <property type="term" value="C:cytoplasm"/>
    <property type="evidence" value="ECO:0007669"/>
    <property type="project" value="TreeGrafter"/>
</dbReference>
<dbReference type="PANTHER" id="PTHR12480">
    <property type="entry name" value="ARGININE DEMETHYLASE AND LYSYL-HYDROXYLASE JMJD"/>
    <property type="match status" value="1"/>
</dbReference>
<reference evidence="3" key="4">
    <citation type="submission" date="2024-02" db="EMBL/GenBank/DDBJ databases">
        <title>Comparative genomics of Cryptococcus and Kwoniella reveals pathogenesis evolution and contrasting modes of karyotype evolution via chromosome fusion or intercentromeric recombination.</title>
        <authorList>
            <person name="Coelho M.A."/>
            <person name="David-Palma M."/>
            <person name="Shea T."/>
            <person name="Bowers K."/>
            <person name="McGinley-Smith S."/>
            <person name="Mohammad A.W."/>
            <person name="Gnirke A."/>
            <person name="Yurkov A.M."/>
            <person name="Nowrousian M."/>
            <person name="Sun S."/>
            <person name="Cuomo C.A."/>
            <person name="Heitman J."/>
        </authorList>
    </citation>
    <scope>NUCLEOTIDE SEQUENCE</scope>
    <source>
        <strain evidence="3">CBS 10737</strain>
    </source>
</reference>
<dbReference type="SMART" id="SM00558">
    <property type="entry name" value="JmjC"/>
    <property type="match status" value="1"/>
</dbReference>
<dbReference type="Gene3D" id="2.60.120.650">
    <property type="entry name" value="Cupin"/>
    <property type="match status" value="1"/>
</dbReference>
<evidence type="ECO:0000313" key="2">
    <source>
        <dbReference type="EMBL" id="OCF50575.1"/>
    </source>
</evidence>
<proteinExistence type="predicted"/>
<dbReference type="GO" id="GO:0005634">
    <property type="term" value="C:nucleus"/>
    <property type="evidence" value="ECO:0007669"/>
    <property type="project" value="TreeGrafter"/>
</dbReference>
<dbReference type="OrthoDB" id="424465at2759"/>
<sequence>MPNWAGISAKQQHEIDRLITSTPTRELPTYDNLSYQDFLSNHLIPNHPFLLSSFATSKWSSSHDFRLKNLDNSTALPNLSALRKYAHHVVPVANTLRQEFSEFERTEKALGEVLDLWDIDEGNGLYVKDWHLMAEIEKEGRGVKEVYQVSECLRDDWLNPPYTPDSRIITSETEVNSASTSDFRFTYLGPPLTYTPLHRDVYGSYSWSANIVGRKIWWLFPPDKLDKVKDEYGELVFDVRELQDEGGAIKILQQEGEIIFVPSGWHHQVVNLDFCISINHNFFSSPTLSRIYDTLCNSQERVEEAISDVKEMIIGRLGTSDNAWEKEWVEEVQGLLERDAGWNWKGFWTTIKQNVEMPPALDHLSPTIEMRNKWIYDIIERYETRRERIYLEEVQQIIADIKMVVGSFSNINTEHLK</sequence>
<reference evidence="2" key="3">
    <citation type="submission" date="2016-07" db="EMBL/GenBank/DDBJ databases">
        <title>Evolution of pathogenesis and genome organization in the Tremellales.</title>
        <authorList>
            <person name="Cuomo C."/>
            <person name="Litvintseva A."/>
            <person name="Heitman J."/>
            <person name="Chen Y."/>
            <person name="Sun S."/>
            <person name="Springer D."/>
            <person name="Dromer F."/>
            <person name="Young S."/>
            <person name="Zeng Q."/>
            <person name="Chapman S."/>
            <person name="Gujja S."/>
            <person name="Saif S."/>
            <person name="Birren B."/>
        </authorList>
    </citation>
    <scope>NUCLEOTIDE SEQUENCE</scope>
    <source>
        <strain evidence="2">CBS 10737</strain>
    </source>
</reference>
<dbReference type="GO" id="GO:0043565">
    <property type="term" value="F:sequence-specific DNA binding"/>
    <property type="evidence" value="ECO:0007669"/>
    <property type="project" value="TreeGrafter"/>
</dbReference>
<dbReference type="Pfam" id="PF02373">
    <property type="entry name" value="JmjC"/>
    <property type="match status" value="1"/>
</dbReference>
<dbReference type="EMBL" id="KI894010">
    <property type="protein sequence ID" value="OCF50575.1"/>
    <property type="molecule type" value="Genomic_DNA"/>
</dbReference>
<protein>
    <recommendedName>
        <fullName evidence="1">JmjC domain-containing protein</fullName>
    </recommendedName>
</protein>
<reference evidence="2" key="1">
    <citation type="submission" date="2013-07" db="EMBL/GenBank/DDBJ databases">
        <title>The Genome Sequence of Cryptococcus pinus CBS10737.</title>
        <authorList>
            <consortium name="The Broad Institute Genome Sequencing Platform"/>
            <person name="Cuomo C."/>
            <person name="Litvintseva A."/>
            <person name="Chen Y."/>
            <person name="Heitman J."/>
            <person name="Sun S."/>
            <person name="Springer D."/>
            <person name="Dromer F."/>
            <person name="Young S.K."/>
            <person name="Zeng Q."/>
            <person name="Gargeya S."/>
            <person name="Fitzgerald M."/>
            <person name="Abouelleil A."/>
            <person name="Alvarado L."/>
            <person name="Berlin A.M."/>
            <person name="Chapman S.B."/>
            <person name="Dewar J."/>
            <person name="Goldberg J."/>
            <person name="Griggs A."/>
            <person name="Gujja S."/>
            <person name="Hansen M."/>
            <person name="Howarth C."/>
            <person name="Imamovic A."/>
            <person name="Larimer J."/>
            <person name="McCowan C."/>
            <person name="Murphy C."/>
            <person name="Pearson M."/>
            <person name="Priest M."/>
            <person name="Roberts A."/>
            <person name="Saif S."/>
            <person name="Shea T."/>
            <person name="Sykes S."/>
            <person name="Wortman J."/>
            <person name="Nusbaum C."/>
            <person name="Birren B."/>
        </authorList>
    </citation>
    <scope>NUCLEOTIDE SEQUENCE [LARGE SCALE GENOMIC DNA]</scope>
    <source>
        <strain evidence="2">CBS 10737</strain>
    </source>
</reference>
<reference evidence="3" key="2">
    <citation type="submission" date="2013-07" db="EMBL/GenBank/DDBJ databases">
        <authorList>
            <consortium name="The Broad Institute Genome Sequencing Platform"/>
            <person name="Cuomo C."/>
            <person name="Litvintseva A."/>
            <person name="Chen Y."/>
            <person name="Heitman J."/>
            <person name="Sun S."/>
            <person name="Springer D."/>
            <person name="Dromer F."/>
            <person name="Young S.K."/>
            <person name="Zeng Q."/>
            <person name="Gargeya S."/>
            <person name="Fitzgerald M."/>
            <person name="Abouelleil A."/>
            <person name="Alvarado L."/>
            <person name="Berlin A.M."/>
            <person name="Chapman S.B."/>
            <person name="Dewar J."/>
            <person name="Goldberg J."/>
            <person name="Griggs A."/>
            <person name="Gujja S."/>
            <person name="Hansen M."/>
            <person name="Howarth C."/>
            <person name="Imamovic A."/>
            <person name="Larimer J."/>
            <person name="McCowan C."/>
            <person name="Murphy C."/>
            <person name="Pearson M."/>
            <person name="Priest M."/>
            <person name="Roberts A."/>
            <person name="Saif S."/>
            <person name="Shea T."/>
            <person name="Sykes S."/>
            <person name="Wortman J."/>
            <person name="Nusbaum C."/>
            <person name="Birren B."/>
        </authorList>
    </citation>
    <scope>NUCLEOTIDE SEQUENCE</scope>
    <source>
        <strain evidence="3">CBS 10737</strain>
    </source>
</reference>
<evidence type="ECO:0000259" key="1">
    <source>
        <dbReference type="PROSITE" id="PS51184"/>
    </source>
</evidence>
<dbReference type="GeneID" id="30172269"/>
<dbReference type="AlphaFoldDB" id="A0A1B9I4X2"/>
<dbReference type="GO" id="GO:0045905">
    <property type="term" value="P:positive regulation of translational termination"/>
    <property type="evidence" value="ECO:0007669"/>
    <property type="project" value="TreeGrafter"/>
</dbReference>
<dbReference type="SUPFAM" id="SSF51197">
    <property type="entry name" value="Clavaminate synthase-like"/>
    <property type="match status" value="1"/>
</dbReference>
<dbReference type="STRING" id="1296096.A0A1B9I4X2"/>
<dbReference type="InterPro" id="IPR050910">
    <property type="entry name" value="JMJD6_ArgDemeth/LysHydrox"/>
</dbReference>
<dbReference type="KEGG" id="kpin:30172269"/>
<dbReference type="PANTHER" id="PTHR12480:SF6">
    <property type="entry name" value="2-OXOGLUTARATE AND IRON-DEPENDENT OXYGENASE JMJD4"/>
    <property type="match status" value="1"/>
</dbReference>
<organism evidence="2">
    <name type="scientific">Kwoniella pini CBS 10737</name>
    <dbReference type="NCBI Taxonomy" id="1296096"/>
    <lineage>
        <taxon>Eukaryota</taxon>
        <taxon>Fungi</taxon>
        <taxon>Dikarya</taxon>
        <taxon>Basidiomycota</taxon>
        <taxon>Agaricomycotina</taxon>
        <taxon>Tremellomycetes</taxon>
        <taxon>Tremellales</taxon>
        <taxon>Cryptococcaceae</taxon>
        <taxon>Kwoniella</taxon>
    </lineage>
</organism>
<dbReference type="EMBL" id="CP144525">
    <property type="protein sequence ID" value="WWC71238.1"/>
    <property type="molecule type" value="Genomic_DNA"/>
</dbReference>
<feature type="domain" description="JmjC" evidence="1">
    <location>
        <begin position="161"/>
        <end position="299"/>
    </location>
</feature>
<dbReference type="GO" id="GO:0016706">
    <property type="term" value="F:2-oxoglutarate-dependent dioxygenase activity"/>
    <property type="evidence" value="ECO:0007669"/>
    <property type="project" value="TreeGrafter"/>
</dbReference>
<accession>A0A1B9I4X2</accession>
<evidence type="ECO:0000313" key="4">
    <source>
        <dbReference type="Proteomes" id="UP000094020"/>
    </source>
</evidence>
<evidence type="ECO:0000313" key="3">
    <source>
        <dbReference type="EMBL" id="WWC71238.1"/>
    </source>
</evidence>
<dbReference type="PROSITE" id="PS51184">
    <property type="entry name" value="JMJC"/>
    <property type="match status" value="1"/>
</dbReference>
<dbReference type="Proteomes" id="UP000094020">
    <property type="component" value="Chromosome 7"/>
</dbReference>
<keyword evidence="4" id="KW-1185">Reference proteome</keyword>
<dbReference type="RefSeq" id="XP_019011794.1">
    <property type="nucleotide sequence ID" value="XM_019155640.1"/>
</dbReference>
<name>A0A1B9I4X2_9TREE</name>
<gene>
    <name evidence="2" type="ORF">I206_03900</name>
    <name evidence="3" type="ORF">I206_105191</name>
</gene>
<dbReference type="InterPro" id="IPR003347">
    <property type="entry name" value="JmjC_dom"/>
</dbReference>